<dbReference type="OrthoDB" id="5361617at2759"/>
<protein>
    <recommendedName>
        <fullName evidence="4">PIN domain-containing protein</fullName>
    </recommendedName>
</protein>
<dbReference type="EMBL" id="CP051140">
    <property type="protein sequence ID" value="QIW97586.1"/>
    <property type="molecule type" value="Genomic_DNA"/>
</dbReference>
<keyword evidence="3" id="KW-1185">Reference proteome</keyword>
<reference evidence="2 3" key="1">
    <citation type="journal article" date="2016" name="Sci. Rep.">
        <title>Peltaster fructicola genome reveals evolution from an invasive phytopathogen to an ectophytic parasite.</title>
        <authorList>
            <person name="Xu C."/>
            <person name="Chen H."/>
            <person name="Gleason M.L."/>
            <person name="Xu J.R."/>
            <person name="Liu H."/>
            <person name="Zhang R."/>
            <person name="Sun G."/>
        </authorList>
    </citation>
    <scope>NUCLEOTIDE SEQUENCE [LARGE SCALE GENOMIC DNA]</scope>
    <source>
        <strain evidence="2 3">LNHT1506</strain>
    </source>
</reference>
<organism evidence="2 3">
    <name type="scientific">Peltaster fructicola</name>
    <dbReference type="NCBI Taxonomy" id="286661"/>
    <lineage>
        <taxon>Eukaryota</taxon>
        <taxon>Fungi</taxon>
        <taxon>Dikarya</taxon>
        <taxon>Ascomycota</taxon>
        <taxon>Pezizomycotina</taxon>
        <taxon>Dothideomycetes</taxon>
        <taxon>Dothideomycetes incertae sedis</taxon>
        <taxon>Peltaster</taxon>
    </lineage>
</organism>
<accession>A0A6H0XS49</accession>
<feature type="region of interest" description="Disordered" evidence="1">
    <location>
        <begin position="310"/>
        <end position="390"/>
    </location>
</feature>
<feature type="region of interest" description="Disordered" evidence="1">
    <location>
        <begin position="252"/>
        <end position="293"/>
    </location>
</feature>
<evidence type="ECO:0000313" key="2">
    <source>
        <dbReference type="EMBL" id="QIW97586.1"/>
    </source>
</evidence>
<evidence type="ECO:0008006" key="4">
    <source>
        <dbReference type="Google" id="ProtNLM"/>
    </source>
</evidence>
<feature type="compositionally biased region" description="Polar residues" evidence="1">
    <location>
        <begin position="265"/>
        <end position="280"/>
    </location>
</feature>
<dbReference type="Proteomes" id="UP000503462">
    <property type="component" value="Chromosome 2"/>
</dbReference>
<dbReference type="AlphaFoldDB" id="A0A6H0XS49"/>
<feature type="region of interest" description="Disordered" evidence="1">
    <location>
        <begin position="148"/>
        <end position="177"/>
    </location>
</feature>
<feature type="compositionally biased region" description="Basic residues" evidence="1">
    <location>
        <begin position="324"/>
        <end position="334"/>
    </location>
</feature>
<evidence type="ECO:0000256" key="1">
    <source>
        <dbReference type="SAM" id="MobiDB-lite"/>
    </source>
</evidence>
<feature type="region of interest" description="Disordered" evidence="1">
    <location>
        <begin position="1"/>
        <end position="20"/>
    </location>
</feature>
<sequence length="390" mass="42908">MNPPRSTRQQPTSSRLPQSSSKIFNCIADDTALVAGVKRSTRNGLRQWIKNGQIRLFVPLHALEQLNLQKHGSARHAEDVRETLDWLDQATTKFPDAVTLQGGDETFQQWSEVEKFVVPRSMFSENDHDDDVGSSDYKLWNDISGSESPVATTCTTDPSADTKLTGILPSPPTSPSKVIAGSPLQTKIEDGVVPVWLQPLFNYILWRIHQEIDPVAALESFIFLCNDPAKANLAKGFEVRCKRLEQLRDAVAREERDSKNRQQHRSTQSVSSVTDENTLPRSPPTAPAAMLKPQSNVIDPDAFERSTKAPVANVHAARSNGHAQRGRGSMRGRGRGMNSPVRSHASIYTGNGRGRDDVLTDTGPPIDPNSFERPRGGHGGRGGRSLWTPG</sequence>
<evidence type="ECO:0000313" key="3">
    <source>
        <dbReference type="Proteomes" id="UP000503462"/>
    </source>
</evidence>
<proteinExistence type="predicted"/>
<feature type="compositionally biased region" description="Polar residues" evidence="1">
    <location>
        <begin position="148"/>
        <end position="159"/>
    </location>
</feature>
<name>A0A6H0XS49_9PEZI</name>
<gene>
    <name evidence="2" type="ORF">AMS68_003104</name>
</gene>